<gene>
    <name evidence="1" type="ORF">ALC53_12295</name>
</gene>
<protein>
    <submittedName>
        <fullName evidence="1">Uncharacterized protein</fullName>
    </submittedName>
</protein>
<dbReference type="AlphaFoldDB" id="A0A195AZC9"/>
<keyword evidence="2" id="KW-1185">Reference proteome</keyword>
<name>A0A195AZC9_9HYME</name>
<organism evidence="1 2">
    <name type="scientific">Atta colombica</name>
    <dbReference type="NCBI Taxonomy" id="520822"/>
    <lineage>
        <taxon>Eukaryota</taxon>
        <taxon>Metazoa</taxon>
        <taxon>Ecdysozoa</taxon>
        <taxon>Arthropoda</taxon>
        <taxon>Hexapoda</taxon>
        <taxon>Insecta</taxon>
        <taxon>Pterygota</taxon>
        <taxon>Neoptera</taxon>
        <taxon>Endopterygota</taxon>
        <taxon>Hymenoptera</taxon>
        <taxon>Apocrita</taxon>
        <taxon>Aculeata</taxon>
        <taxon>Formicoidea</taxon>
        <taxon>Formicidae</taxon>
        <taxon>Myrmicinae</taxon>
        <taxon>Atta</taxon>
    </lineage>
</organism>
<proteinExistence type="predicted"/>
<sequence>MLPSALRQLNSSSLIVFIESLSRLRRSSLRIPVGNKLRWLTQRHYVIIRAGIPAQFRIDFSSKPAEGET</sequence>
<dbReference type="EMBL" id="KQ976701">
    <property type="protein sequence ID" value="KYM77314.1"/>
    <property type="molecule type" value="Genomic_DNA"/>
</dbReference>
<evidence type="ECO:0000313" key="2">
    <source>
        <dbReference type="Proteomes" id="UP000078540"/>
    </source>
</evidence>
<accession>A0A195AZC9</accession>
<reference evidence="1 2" key="1">
    <citation type="submission" date="2015-09" db="EMBL/GenBank/DDBJ databases">
        <title>Atta colombica WGS genome.</title>
        <authorList>
            <person name="Nygaard S."/>
            <person name="Hu H."/>
            <person name="Boomsma J."/>
            <person name="Zhang G."/>
        </authorList>
    </citation>
    <scope>NUCLEOTIDE SEQUENCE [LARGE SCALE GENOMIC DNA]</scope>
    <source>
        <strain evidence="1">Treedump-2</strain>
        <tissue evidence="1">Whole body</tissue>
    </source>
</reference>
<evidence type="ECO:0000313" key="1">
    <source>
        <dbReference type="EMBL" id="KYM77314.1"/>
    </source>
</evidence>
<dbReference type="Proteomes" id="UP000078540">
    <property type="component" value="Unassembled WGS sequence"/>
</dbReference>